<dbReference type="STRING" id="176090.SSIN_0775"/>
<evidence type="ECO:0000313" key="1">
    <source>
        <dbReference type="EMBL" id="KGM37454.1"/>
    </source>
</evidence>
<dbReference type="Pfam" id="PF06124">
    <property type="entry name" value="DUF960"/>
    <property type="match status" value="1"/>
</dbReference>
<evidence type="ECO:0008006" key="3">
    <source>
        <dbReference type="Google" id="ProtNLM"/>
    </source>
</evidence>
<reference evidence="1 2" key="1">
    <citation type="submission" date="2014-06" db="EMBL/GenBank/DDBJ databases">
        <authorList>
            <person name="Teng J.L."/>
            <person name="Huang Y."/>
            <person name="Tse H."/>
            <person name="Lau S.K."/>
            <person name="Woo P.C."/>
        </authorList>
    </citation>
    <scope>NUCLEOTIDE SEQUENCE [LARGE SCALE GENOMIC DNA]</scope>
    <source>
        <strain evidence="1 2">HKU4</strain>
    </source>
</reference>
<dbReference type="EMBL" id="JPEN01000054">
    <property type="protein sequence ID" value="KGM37454.1"/>
    <property type="molecule type" value="Genomic_DNA"/>
</dbReference>
<name>A0A0A0DH95_9STRE</name>
<dbReference type="RefSeq" id="WP_037615988.1">
    <property type="nucleotide sequence ID" value="NZ_JPEN01000054.1"/>
</dbReference>
<dbReference type="Gene3D" id="3.10.450.150">
    <property type="entry name" value="enterococcus faecalis protein"/>
    <property type="match status" value="1"/>
</dbReference>
<dbReference type="InterPro" id="IPR009303">
    <property type="entry name" value="DUF960"/>
</dbReference>
<comment type="caution">
    <text evidence="1">The sequence shown here is derived from an EMBL/GenBank/DDBJ whole genome shotgun (WGS) entry which is preliminary data.</text>
</comment>
<proteinExistence type="predicted"/>
<dbReference type="PATRIC" id="fig|176090.4.peg.768"/>
<dbReference type="AlphaFoldDB" id="A0A0A0DH95"/>
<organism evidence="1 2">
    <name type="scientific">Streptococcus sinensis</name>
    <dbReference type="NCBI Taxonomy" id="176090"/>
    <lineage>
        <taxon>Bacteria</taxon>
        <taxon>Bacillati</taxon>
        <taxon>Bacillota</taxon>
        <taxon>Bacilli</taxon>
        <taxon>Lactobacillales</taxon>
        <taxon>Streptococcaceae</taxon>
        <taxon>Streptococcus</taxon>
    </lineage>
</organism>
<evidence type="ECO:0000313" key="2">
    <source>
        <dbReference type="Proteomes" id="UP000030019"/>
    </source>
</evidence>
<accession>A0A0A0DH95</accession>
<protein>
    <recommendedName>
        <fullName evidence="3">GTP cyclohydrolase</fullName>
    </recommendedName>
</protein>
<gene>
    <name evidence="1" type="ORF">SSIN_0775</name>
</gene>
<keyword evidence="2" id="KW-1185">Reference proteome</keyword>
<dbReference type="eggNOG" id="ENOG503370N">
    <property type="taxonomic scope" value="Bacteria"/>
</dbReference>
<sequence length="105" mass="12480">MAFTNTRGRYASFGVITSLPDDVIDTFWYIIDNFLKDVFPLNNLIRFELINNKGKLTFRFSEDHLDTLISFDFTYKFDPFYPRMIYVVDNNGRETVMLADEYSMM</sequence>
<dbReference type="Proteomes" id="UP000030019">
    <property type="component" value="Unassembled WGS sequence"/>
</dbReference>